<accession>A0A6J4TD92</accession>
<sequence length="120" mass="13211">MTPDGRFAQLERRALPGGLTLLVAGDRRSRRRGLAHLDELPAGHALLFERCRSVHTLGMRFALDLLWLARDGSLVRLDEDVGRRRLRTCLRAHAVIETAVGEGERLAAALRPGANAPSAR</sequence>
<protein>
    <recommendedName>
        <fullName evidence="2">DUF192 domain-containing protein</fullName>
    </recommendedName>
</protein>
<reference evidence="1" key="1">
    <citation type="submission" date="2020-02" db="EMBL/GenBank/DDBJ databases">
        <authorList>
            <person name="Meier V. D."/>
        </authorList>
    </citation>
    <scope>NUCLEOTIDE SEQUENCE</scope>
    <source>
        <strain evidence="1">AVDCRST_MAG67</strain>
    </source>
</reference>
<dbReference type="InterPro" id="IPR003795">
    <property type="entry name" value="DUF192"/>
</dbReference>
<dbReference type="InterPro" id="IPR038695">
    <property type="entry name" value="Saro_0823-like_sf"/>
</dbReference>
<dbReference type="Gene3D" id="2.60.120.1140">
    <property type="entry name" value="Protein of unknown function DUF192"/>
    <property type="match status" value="1"/>
</dbReference>
<gene>
    <name evidence="1" type="ORF">AVDCRST_MAG67-3262</name>
</gene>
<evidence type="ECO:0008006" key="2">
    <source>
        <dbReference type="Google" id="ProtNLM"/>
    </source>
</evidence>
<name>A0A6J4TD92_9ACTN</name>
<organism evidence="1">
    <name type="scientific">uncultured Solirubrobacteraceae bacterium</name>
    <dbReference type="NCBI Taxonomy" id="1162706"/>
    <lineage>
        <taxon>Bacteria</taxon>
        <taxon>Bacillati</taxon>
        <taxon>Actinomycetota</taxon>
        <taxon>Thermoleophilia</taxon>
        <taxon>Solirubrobacterales</taxon>
        <taxon>Solirubrobacteraceae</taxon>
        <taxon>environmental samples</taxon>
    </lineage>
</organism>
<dbReference type="Pfam" id="PF02643">
    <property type="entry name" value="DUF192"/>
    <property type="match status" value="1"/>
</dbReference>
<dbReference type="AlphaFoldDB" id="A0A6J4TD92"/>
<proteinExistence type="predicted"/>
<evidence type="ECO:0000313" key="1">
    <source>
        <dbReference type="EMBL" id="CAA9520155.1"/>
    </source>
</evidence>
<dbReference type="EMBL" id="CADCVQ010000140">
    <property type="protein sequence ID" value="CAA9520155.1"/>
    <property type="molecule type" value="Genomic_DNA"/>
</dbReference>